<comment type="subcellular location">
    <subcellularLocation>
        <location evidence="1">Membrane</location>
        <topology evidence="1">Multi-pass membrane protein</topology>
    </subcellularLocation>
</comment>
<evidence type="ECO:0000313" key="10">
    <source>
        <dbReference type="EMBL" id="SHH03430.1"/>
    </source>
</evidence>
<feature type="transmembrane region" description="Helical" evidence="9">
    <location>
        <begin position="39"/>
        <end position="59"/>
    </location>
</feature>
<feature type="transmembrane region" description="Helical" evidence="9">
    <location>
        <begin position="219"/>
        <end position="240"/>
    </location>
</feature>
<keyword evidence="8 9" id="KW-0472">Membrane</keyword>
<dbReference type="AlphaFoldDB" id="A0A1M5PNZ3"/>
<evidence type="ECO:0000256" key="9">
    <source>
        <dbReference type="SAM" id="Phobius"/>
    </source>
</evidence>
<keyword evidence="6 9" id="KW-0812">Transmembrane</keyword>
<dbReference type="PANTHER" id="PTHR13929:SF0">
    <property type="entry name" value="UBIA PRENYLTRANSFERASE DOMAIN-CONTAINING PROTEIN 1"/>
    <property type="match status" value="1"/>
</dbReference>
<dbReference type="GO" id="GO:0004659">
    <property type="term" value="F:prenyltransferase activity"/>
    <property type="evidence" value="ECO:0007669"/>
    <property type="project" value="InterPro"/>
</dbReference>
<sequence>MRTVSAVFQTMRPPFLLLVVSCLLQSIGLLTYLNIDWSWLIFSLVCVCGLSAHIAVNMLNEYHDCASQLDFHTSRTPFSGGSGALVSNPDVLNAVRITGWFFIVATAVTGLLIMRLSTAQPFQLVTMGLLGLVIVIAYTPILNRYAILCLLAPGVGFGLLMSYGCFVVLGGNHSFEVMLLALVPTLLTNNLLLLNQFPDAEADQQHGRNHLVIQHGYSTAAYVYFVQWQFALLALLTGLWLLEVPWFVYCAAIPMVVGLRIYALAKDFNKTTPAFLAGMGQNVMMTLLTPALLGVLLCVAG</sequence>
<dbReference type="CDD" id="cd13962">
    <property type="entry name" value="PT_UbiA_UBIAD1"/>
    <property type="match status" value="1"/>
</dbReference>
<evidence type="ECO:0000256" key="3">
    <source>
        <dbReference type="ARBA" id="ARBA00022428"/>
    </source>
</evidence>
<evidence type="ECO:0000256" key="7">
    <source>
        <dbReference type="ARBA" id="ARBA00022989"/>
    </source>
</evidence>
<keyword evidence="7 9" id="KW-1133">Transmembrane helix</keyword>
<dbReference type="RefSeq" id="WP_084526676.1">
    <property type="nucleotide sequence ID" value="NZ_FQWD01000006.1"/>
</dbReference>
<feature type="transmembrane region" description="Helical" evidence="9">
    <location>
        <begin position="15"/>
        <end position="33"/>
    </location>
</feature>
<dbReference type="Pfam" id="PF01040">
    <property type="entry name" value="UbiA"/>
    <property type="match status" value="1"/>
</dbReference>
<dbReference type="GO" id="GO:0016020">
    <property type="term" value="C:membrane"/>
    <property type="evidence" value="ECO:0007669"/>
    <property type="project" value="UniProtKB-SubCell"/>
</dbReference>
<dbReference type="InterPro" id="IPR000537">
    <property type="entry name" value="UbiA_prenyltransferase"/>
</dbReference>
<gene>
    <name evidence="10" type="ORF">SAMN05216361_3535</name>
</gene>
<proteinExistence type="predicted"/>
<name>A0A1M5PNZ3_9ALTE</name>
<feature type="transmembrane region" description="Helical" evidence="9">
    <location>
        <begin position="246"/>
        <end position="263"/>
    </location>
</feature>
<evidence type="ECO:0000256" key="4">
    <source>
        <dbReference type="ARBA" id="ARBA00022475"/>
    </source>
</evidence>
<feature type="transmembrane region" description="Helical" evidence="9">
    <location>
        <begin position="148"/>
        <end position="171"/>
    </location>
</feature>
<reference evidence="11" key="1">
    <citation type="submission" date="2016-11" db="EMBL/GenBank/DDBJ databases">
        <authorList>
            <person name="Varghese N."/>
            <person name="Submissions S."/>
        </authorList>
    </citation>
    <scope>NUCLEOTIDE SEQUENCE [LARGE SCALE GENOMIC DNA]</scope>
    <source>
        <strain evidence="11">CGMCC 1.8995</strain>
    </source>
</reference>
<dbReference type="STRING" id="634436.SAMN05216361_3535"/>
<dbReference type="PANTHER" id="PTHR13929">
    <property type="entry name" value="1,4-DIHYDROXY-2-NAPHTHOATE OCTAPRENYLTRANSFERASE"/>
    <property type="match status" value="1"/>
</dbReference>
<organism evidence="10 11">
    <name type="scientific">Marisediminitalea aggregata</name>
    <dbReference type="NCBI Taxonomy" id="634436"/>
    <lineage>
        <taxon>Bacteria</taxon>
        <taxon>Pseudomonadati</taxon>
        <taxon>Pseudomonadota</taxon>
        <taxon>Gammaproteobacteria</taxon>
        <taxon>Alteromonadales</taxon>
        <taxon>Alteromonadaceae</taxon>
        <taxon>Marisediminitalea</taxon>
    </lineage>
</organism>
<accession>A0A1M5PNZ3</accession>
<evidence type="ECO:0000313" key="11">
    <source>
        <dbReference type="Proteomes" id="UP000184520"/>
    </source>
</evidence>
<evidence type="ECO:0000256" key="5">
    <source>
        <dbReference type="ARBA" id="ARBA00022679"/>
    </source>
</evidence>
<keyword evidence="4" id="KW-1003">Cell membrane</keyword>
<evidence type="ECO:0000256" key="1">
    <source>
        <dbReference type="ARBA" id="ARBA00004141"/>
    </source>
</evidence>
<keyword evidence="11" id="KW-1185">Reference proteome</keyword>
<evidence type="ECO:0000256" key="8">
    <source>
        <dbReference type="ARBA" id="ARBA00023136"/>
    </source>
</evidence>
<dbReference type="InterPro" id="IPR026046">
    <property type="entry name" value="UBIAD1"/>
</dbReference>
<keyword evidence="3" id="KW-0474">Menaquinone biosynthesis</keyword>
<comment type="pathway">
    <text evidence="2">Quinol/quinone metabolism; menaquinone biosynthesis.</text>
</comment>
<evidence type="ECO:0000256" key="2">
    <source>
        <dbReference type="ARBA" id="ARBA00004863"/>
    </source>
</evidence>
<feature type="transmembrane region" description="Helical" evidence="9">
    <location>
        <begin position="122"/>
        <end position="141"/>
    </location>
</feature>
<dbReference type="OrthoDB" id="3344514at2"/>
<dbReference type="UniPathway" id="UPA00079"/>
<dbReference type="EMBL" id="FQWD01000006">
    <property type="protein sequence ID" value="SHH03430.1"/>
    <property type="molecule type" value="Genomic_DNA"/>
</dbReference>
<dbReference type="Gene3D" id="1.10.357.140">
    <property type="entry name" value="UbiA prenyltransferase"/>
    <property type="match status" value="1"/>
</dbReference>
<keyword evidence="5 10" id="KW-0808">Transferase</keyword>
<dbReference type="GO" id="GO:0009234">
    <property type="term" value="P:menaquinone biosynthetic process"/>
    <property type="evidence" value="ECO:0007669"/>
    <property type="project" value="UniProtKB-UniPathway"/>
</dbReference>
<protein>
    <submittedName>
        <fullName evidence="10">1,4-dihydroxy-2-naphthoate octaprenyltransferase</fullName>
    </submittedName>
</protein>
<evidence type="ECO:0000256" key="6">
    <source>
        <dbReference type="ARBA" id="ARBA00022692"/>
    </source>
</evidence>
<dbReference type="GO" id="GO:0042371">
    <property type="term" value="P:vitamin K biosynthetic process"/>
    <property type="evidence" value="ECO:0007669"/>
    <property type="project" value="TreeGrafter"/>
</dbReference>
<feature type="transmembrane region" description="Helical" evidence="9">
    <location>
        <begin position="275"/>
        <end position="297"/>
    </location>
</feature>
<dbReference type="Proteomes" id="UP000184520">
    <property type="component" value="Unassembled WGS sequence"/>
</dbReference>
<feature type="transmembrane region" description="Helical" evidence="9">
    <location>
        <begin position="97"/>
        <end position="116"/>
    </location>
</feature>
<dbReference type="InterPro" id="IPR044878">
    <property type="entry name" value="UbiA_sf"/>
</dbReference>